<accession>A0ABP6RPS1</accession>
<reference evidence="5" key="1">
    <citation type="journal article" date="2019" name="Int. J. Syst. Evol. Microbiol.">
        <title>The Global Catalogue of Microorganisms (GCM) 10K type strain sequencing project: providing services to taxonomists for standard genome sequencing and annotation.</title>
        <authorList>
            <consortium name="The Broad Institute Genomics Platform"/>
            <consortium name="The Broad Institute Genome Sequencing Center for Infectious Disease"/>
            <person name="Wu L."/>
            <person name="Ma J."/>
        </authorList>
    </citation>
    <scope>NUCLEOTIDE SEQUENCE [LARGE SCALE GENOMIC DNA]</scope>
    <source>
        <strain evidence="5">JCM 9687</strain>
    </source>
</reference>
<proteinExistence type="inferred from homology"/>
<dbReference type="PROSITE" id="PS51318">
    <property type="entry name" value="TAT"/>
    <property type="match status" value="1"/>
</dbReference>
<evidence type="ECO:0000313" key="5">
    <source>
        <dbReference type="Proteomes" id="UP001500483"/>
    </source>
</evidence>
<comment type="caution">
    <text evidence="4">The sequence shown here is derived from an EMBL/GenBank/DDBJ whole genome shotgun (WGS) entry which is preliminary data.</text>
</comment>
<dbReference type="Proteomes" id="UP001500483">
    <property type="component" value="Unassembled WGS sequence"/>
</dbReference>
<dbReference type="SUPFAM" id="SSF53850">
    <property type="entry name" value="Periplasmic binding protein-like II"/>
    <property type="match status" value="1"/>
</dbReference>
<evidence type="ECO:0000256" key="1">
    <source>
        <dbReference type="ARBA" id="ARBA00008520"/>
    </source>
</evidence>
<dbReference type="PANTHER" id="PTHR30061:SF50">
    <property type="entry name" value="MALTOSE_MALTODEXTRIN-BINDING PERIPLASMIC PROTEIN"/>
    <property type="match status" value="1"/>
</dbReference>
<organism evidence="4 5">
    <name type="scientific">Saccharopolyspora gregorii</name>
    <dbReference type="NCBI Taxonomy" id="33914"/>
    <lineage>
        <taxon>Bacteria</taxon>
        <taxon>Bacillati</taxon>
        <taxon>Actinomycetota</taxon>
        <taxon>Actinomycetes</taxon>
        <taxon>Pseudonocardiales</taxon>
        <taxon>Pseudonocardiaceae</taxon>
        <taxon>Saccharopolyspora</taxon>
    </lineage>
</organism>
<keyword evidence="5" id="KW-1185">Reference proteome</keyword>
<dbReference type="EMBL" id="BAAAYK010000038">
    <property type="protein sequence ID" value="GAA3357225.1"/>
    <property type="molecule type" value="Genomic_DNA"/>
</dbReference>
<keyword evidence="3" id="KW-0732">Signal</keyword>
<gene>
    <name evidence="4" type="ORF">GCM10020366_24370</name>
</gene>
<dbReference type="InterPro" id="IPR006311">
    <property type="entry name" value="TAT_signal"/>
</dbReference>
<keyword evidence="2" id="KW-0813">Transport</keyword>
<comment type="similarity">
    <text evidence="1">Belongs to the bacterial solute-binding protein 1 family.</text>
</comment>
<dbReference type="PROSITE" id="PS51257">
    <property type="entry name" value="PROKAR_LIPOPROTEIN"/>
    <property type="match status" value="1"/>
</dbReference>
<dbReference type="Pfam" id="PF01547">
    <property type="entry name" value="SBP_bac_1"/>
    <property type="match status" value="1"/>
</dbReference>
<dbReference type="InterPro" id="IPR006059">
    <property type="entry name" value="SBP"/>
</dbReference>
<sequence>MSSARLGGPGFTRRSLLAGIGLGAVGLTAAACGSNTGRGGSAPGSLQQWYHAYGEDGVHEAVQRYAAEYPQGEVSVQWNPGDYDSKIVTALQNSAVPDVFEAQVKVDWVRQNQVVPLDDVLGDARDDFPEQVLATATVDGRLYAIPQAVDTQVLFYRKSRLADAGVRPPRTVDELIDAAKRLDSPTSRGLFVGNDGGVGVLAGPLLWSAGLDYLTPDQRSTGFDDPRAAVAFGKLAELGDSGLLLGAPADWSDPSAFIDGLAAMQWTGLWNIPKVAAALGDDFGVLPFPRLDDQGAPSVPIGAYGAMVNARSSDVAAAKDFVRWLWVDRTDHQLEFATAFGFHLPARDSLIGRAAELRTGPAADAVRYTREHAHLVGGPMWTSAAGSALSDALFRIARQGADPVAETRQVVSTSDAELKRLHG</sequence>
<dbReference type="Gene3D" id="3.40.190.10">
    <property type="entry name" value="Periplasmic binding protein-like II"/>
    <property type="match status" value="1"/>
</dbReference>
<evidence type="ECO:0000256" key="2">
    <source>
        <dbReference type="ARBA" id="ARBA00022448"/>
    </source>
</evidence>
<evidence type="ECO:0000313" key="4">
    <source>
        <dbReference type="EMBL" id="GAA3357225.1"/>
    </source>
</evidence>
<dbReference type="PANTHER" id="PTHR30061">
    <property type="entry name" value="MALTOSE-BINDING PERIPLASMIC PROTEIN"/>
    <property type="match status" value="1"/>
</dbReference>
<protein>
    <submittedName>
        <fullName evidence="4">Sugar ABC transporter substrate-binding protein</fullName>
    </submittedName>
</protein>
<name>A0ABP6RPS1_9PSEU</name>
<evidence type="ECO:0000256" key="3">
    <source>
        <dbReference type="ARBA" id="ARBA00022729"/>
    </source>
</evidence>